<feature type="region of interest" description="Disordered" evidence="1">
    <location>
        <begin position="88"/>
        <end position="125"/>
    </location>
</feature>
<dbReference type="RefSeq" id="XP_056493732.1">
    <property type="nucleotide sequence ID" value="XM_056625150.1"/>
</dbReference>
<evidence type="ECO:0000256" key="1">
    <source>
        <dbReference type="SAM" id="MobiDB-lite"/>
    </source>
</evidence>
<reference evidence="2" key="1">
    <citation type="submission" date="2022-12" db="EMBL/GenBank/DDBJ databases">
        <authorList>
            <person name="Petersen C."/>
        </authorList>
    </citation>
    <scope>NUCLEOTIDE SEQUENCE</scope>
    <source>
        <strain evidence="2">IBT 29677</strain>
    </source>
</reference>
<dbReference type="EMBL" id="JAPZBU010000003">
    <property type="protein sequence ID" value="KAJ5413886.1"/>
    <property type="molecule type" value="Genomic_DNA"/>
</dbReference>
<protein>
    <submittedName>
        <fullName evidence="2">Uncharacterized protein</fullName>
    </submittedName>
</protein>
<feature type="region of interest" description="Disordered" evidence="1">
    <location>
        <begin position="1"/>
        <end position="33"/>
    </location>
</feature>
<feature type="compositionally biased region" description="Basic and acidic residues" evidence="1">
    <location>
        <begin position="91"/>
        <end position="100"/>
    </location>
</feature>
<organism evidence="2 3">
    <name type="scientific">Penicillium cosmopolitanum</name>
    <dbReference type="NCBI Taxonomy" id="1131564"/>
    <lineage>
        <taxon>Eukaryota</taxon>
        <taxon>Fungi</taxon>
        <taxon>Dikarya</taxon>
        <taxon>Ascomycota</taxon>
        <taxon>Pezizomycotina</taxon>
        <taxon>Eurotiomycetes</taxon>
        <taxon>Eurotiomycetidae</taxon>
        <taxon>Eurotiales</taxon>
        <taxon>Aspergillaceae</taxon>
        <taxon>Penicillium</taxon>
    </lineage>
</organism>
<name>A0A9W9WAF5_9EURO</name>
<evidence type="ECO:0000313" key="2">
    <source>
        <dbReference type="EMBL" id="KAJ5413886.1"/>
    </source>
</evidence>
<keyword evidence="3" id="KW-1185">Reference proteome</keyword>
<accession>A0A9W9WAF5</accession>
<comment type="caution">
    <text evidence="2">The sequence shown here is derived from an EMBL/GenBank/DDBJ whole genome shotgun (WGS) entry which is preliminary data.</text>
</comment>
<gene>
    <name evidence="2" type="ORF">N7509_000513</name>
</gene>
<dbReference type="Proteomes" id="UP001147747">
    <property type="component" value="Unassembled WGS sequence"/>
</dbReference>
<sequence length="125" mass="14486">MSQTGEEPVAKPEAGPSNEPTRPVTRGSRPQLVFYDKKDEKKVHKIHNARDLATWVKDDPNFTYDAILDKFEFWNRDHKKYQEEMAANQEELARAQDEASLRPGTSPQRPRGARRGSWRSYPSCR</sequence>
<proteinExistence type="predicted"/>
<dbReference type="GeneID" id="81364130"/>
<dbReference type="AlphaFoldDB" id="A0A9W9WAF5"/>
<evidence type="ECO:0000313" key="3">
    <source>
        <dbReference type="Proteomes" id="UP001147747"/>
    </source>
</evidence>
<reference evidence="2" key="2">
    <citation type="journal article" date="2023" name="IMA Fungus">
        <title>Comparative genomic study of the Penicillium genus elucidates a diverse pangenome and 15 lateral gene transfer events.</title>
        <authorList>
            <person name="Petersen C."/>
            <person name="Sorensen T."/>
            <person name="Nielsen M.R."/>
            <person name="Sondergaard T.E."/>
            <person name="Sorensen J.L."/>
            <person name="Fitzpatrick D.A."/>
            <person name="Frisvad J.C."/>
            <person name="Nielsen K.L."/>
        </authorList>
    </citation>
    <scope>NUCLEOTIDE SEQUENCE</scope>
    <source>
        <strain evidence="2">IBT 29677</strain>
    </source>
</reference>